<gene>
    <name evidence="2" type="ORF">PLEPLA_LOCUS10240</name>
</gene>
<comment type="caution">
    <text evidence="2">The sequence shown here is derived from an EMBL/GenBank/DDBJ whole genome shotgun (WGS) entry which is preliminary data.</text>
</comment>
<dbReference type="AlphaFoldDB" id="A0A9N7Y8J4"/>
<proteinExistence type="predicted"/>
<accession>A0A9N7Y8J4</accession>
<name>A0A9N7Y8J4_PLEPL</name>
<evidence type="ECO:0000313" key="2">
    <source>
        <dbReference type="EMBL" id="CAB1422325.1"/>
    </source>
</evidence>
<evidence type="ECO:0000313" key="3">
    <source>
        <dbReference type="Proteomes" id="UP001153269"/>
    </source>
</evidence>
<organism evidence="2 3">
    <name type="scientific">Pleuronectes platessa</name>
    <name type="common">European plaice</name>
    <dbReference type="NCBI Taxonomy" id="8262"/>
    <lineage>
        <taxon>Eukaryota</taxon>
        <taxon>Metazoa</taxon>
        <taxon>Chordata</taxon>
        <taxon>Craniata</taxon>
        <taxon>Vertebrata</taxon>
        <taxon>Euteleostomi</taxon>
        <taxon>Actinopterygii</taxon>
        <taxon>Neopterygii</taxon>
        <taxon>Teleostei</taxon>
        <taxon>Neoteleostei</taxon>
        <taxon>Acanthomorphata</taxon>
        <taxon>Carangaria</taxon>
        <taxon>Pleuronectiformes</taxon>
        <taxon>Pleuronectoidei</taxon>
        <taxon>Pleuronectidae</taxon>
        <taxon>Pleuronectes</taxon>
    </lineage>
</organism>
<feature type="region of interest" description="Disordered" evidence="1">
    <location>
        <begin position="130"/>
        <end position="166"/>
    </location>
</feature>
<sequence length="166" mass="18507">MKTIRVLSENPPPITWTLIDRCSFNMHVNWSPPACRLLMLVCTGLTGNERSPNQLDFDTSSSHVTSSPVELKEMNRNQMDDTKDVVGLNVLIQNQGKSRGTSTMLSAWGWGVGVASSGCVCRIRFVPLQQQEEEEEEEEEERGVGRGGQGGTREEDNAEEEYIKTC</sequence>
<evidence type="ECO:0000256" key="1">
    <source>
        <dbReference type="SAM" id="MobiDB-lite"/>
    </source>
</evidence>
<reference evidence="2" key="1">
    <citation type="submission" date="2020-03" db="EMBL/GenBank/DDBJ databases">
        <authorList>
            <person name="Weist P."/>
        </authorList>
    </citation>
    <scope>NUCLEOTIDE SEQUENCE</scope>
</reference>
<dbReference type="EMBL" id="CADEAL010000576">
    <property type="protein sequence ID" value="CAB1422325.1"/>
    <property type="molecule type" value="Genomic_DNA"/>
</dbReference>
<keyword evidence="3" id="KW-1185">Reference proteome</keyword>
<feature type="compositionally biased region" description="Acidic residues" evidence="1">
    <location>
        <begin position="131"/>
        <end position="141"/>
    </location>
</feature>
<protein>
    <submittedName>
        <fullName evidence="2">Uncharacterized protein</fullName>
    </submittedName>
</protein>
<dbReference type="Proteomes" id="UP001153269">
    <property type="component" value="Unassembled WGS sequence"/>
</dbReference>